<dbReference type="Gramene" id="OB09G20450.1">
    <property type="protein sequence ID" value="OB09G20450.1"/>
    <property type="gene ID" value="OB09G20450"/>
</dbReference>
<dbReference type="AlphaFoldDB" id="J3MYG6"/>
<dbReference type="SUPFAM" id="SSF50978">
    <property type="entry name" value="WD40 repeat-like"/>
    <property type="match status" value="1"/>
</dbReference>
<dbReference type="GO" id="GO:0006364">
    <property type="term" value="P:rRNA processing"/>
    <property type="evidence" value="ECO:0007669"/>
    <property type="project" value="TreeGrafter"/>
</dbReference>
<dbReference type="GO" id="GO:0120330">
    <property type="term" value="C:rixosome complex"/>
    <property type="evidence" value="ECO:0007669"/>
    <property type="project" value="TreeGrafter"/>
</dbReference>
<dbReference type="PANTHER" id="PTHR18763">
    <property type="entry name" value="WD-REPEAT PROTEIN 18"/>
    <property type="match status" value="1"/>
</dbReference>
<dbReference type="Proteomes" id="UP000006038">
    <property type="component" value="Chromosome 9"/>
</dbReference>
<evidence type="ECO:0000313" key="1">
    <source>
        <dbReference type="EnsemblPlants" id="OB09G20450.1"/>
    </source>
</evidence>
<sequence>IAGGHGGCNAVVATASMDGTCKVWALKNGHNLRTLSLPCIAFSLTLDRPAARLFAGGSDGSVHVAPLGSAANTTTATTRSWHASGSTNAAIVGIGMANGCKNLVTCTEDGNASIWDLASGSLAASFRIGGGAVTDATVLKKSAAAVSRARNDGTGFTVRDGEDWRRAGEVARMEQTLRESEVDKARSVELVEMAVGGYKRCLRLMLREVTTARRPNDGKDDHTSAND</sequence>
<reference evidence="1" key="2">
    <citation type="submission" date="2013-04" db="UniProtKB">
        <authorList>
            <consortium name="EnsemblPlants"/>
        </authorList>
    </citation>
    <scope>IDENTIFICATION</scope>
</reference>
<dbReference type="EnsemblPlants" id="OB09G20450.1">
    <property type="protein sequence ID" value="OB09G20450.1"/>
    <property type="gene ID" value="OB09G20450"/>
</dbReference>
<dbReference type="InterPro" id="IPR001680">
    <property type="entry name" value="WD40_rpt"/>
</dbReference>
<dbReference type="GO" id="GO:0005656">
    <property type="term" value="C:nuclear pre-replicative complex"/>
    <property type="evidence" value="ECO:0007669"/>
    <property type="project" value="TreeGrafter"/>
</dbReference>
<name>J3MYG6_ORYBR</name>
<dbReference type="InterPro" id="IPR045227">
    <property type="entry name" value="WDR18/Ipi3/RID3"/>
</dbReference>
<dbReference type="HOGENOM" id="CLU_1222379_0_0_1"/>
<keyword evidence="2" id="KW-1185">Reference proteome</keyword>
<dbReference type="eggNOG" id="KOG0646">
    <property type="taxonomic scope" value="Eukaryota"/>
</dbReference>
<dbReference type="Pfam" id="PF00400">
    <property type="entry name" value="WD40"/>
    <property type="match status" value="1"/>
</dbReference>
<proteinExistence type="predicted"/>
<organism evidence="1">
    <name type="scientific">Oryza brachyantha</name>
    <name type="common">malo sina</name>
    <dbReference type="NCBI Taxonomy" id="4533"/>
    <lineage>
        <taxon>Eukaryota</taxon>
        <taxon>Viridiplantae</taxon>
        <taxon>Streptophyta</taxon>
        <taxon>Embryophyta</taxon>
        <taxon>Tracheophyta</taxon>
        <taxon>Spermatophyta</taxon>
        <taxon>Magnoliopsida</taxon>
        <taxon>Liliopsida</taxon>
        <taxon>Poales</taxon>
        <taxon>Poaceae</taxon>
        <taxon>BOP clade</taxon>
        <taxon>Oryzoideae</taxon>
        <taxon>Oryzeae</taxon>
        <taxon>Oryzinae</taxon>
        <taxon>Oryza</taxon>
    </lineage>
</organism>
<dbReference type="PANTHER" id="PTHR18763:SF3">
    <property type="entry name" value="OS09G0477800 PROTEIN"/>
    <property type="match status" value="1"/>
</dbReference>
<protein>
    <submittedName>
        <fullName evidence="1">Uncharacterized protein</fullName>
    </submittedName>
</protein>
<dbReference type="InterPro" id="IPR015943">
    <property type="entry name" value="WD40/YVTN_repeat-like_dom_sf"/>
</dbReference>
<dbReference type="Gene3D" id="2.130.10.10">
    <property type="entry name" value="YVTN repeat-like/Quinoprotein amine dehydrogenase"/>
    <property type="match status" value="1"/>
</dbReference>
<reference evidence="1" key="1">
    <citation type="journal article" date="2013" name="Nat. Commun.">
        <title>Whole-genome sequencing of Oryza brachyantha reveals mechanisms underlying Oryza genome evolution.</title>
        <authorList>
            <person name="Chen J."/>
            <person name="Huang Q."/>
            <person name="Gao D."/>
            <person name="Wang J."/>
            <person name="Lang Y."/>
            <person name="Liu T."/>
            <person name="Li B."/>
            <person name="Bai Z."/>
            <person name="Luis Goicoechea J."/>
            <person name="Liang C."/>
            <person name="Chen C."/>
            <person name="Zhang W."/>
            <person name="Sun S."/>
            <person name="Liao Y."/>
            <person name="Zhang X."/>
            <person name="Yang L."/>
            <person name="Song C."/>
            <person name="Wang M."/>
            <person name="Shi J."/>
            <person name="Liu G."/>
            <person name="Liu J."/>
            <person name="Zhou H."/>
            <person name="Zhou W."/>
            <person name="Yu Q."/>
            <person name="An N."/>
            <person name="Chen Y."/>
            <person name="Cai Q."/>
            <person name="Wang B."/>
            <person name="Liu B."/>
            <person name="Min J."/>
            <person name="Huang Y."/>
            <person name="Wu H."/>
            <person name="Li Z."/>
            <person name="Zhang Y."/>
            <person name="Yin Y."/>
            <person name="Song W."/>
            <person name="Jiang J."/>
            <person name="Jackson S.A."/>
            <person name="Wing R.A."/>
            <person name="Wang J."/>
            <person name="Chen M."/>
        </authorList>
    </citation>
    <scope>NUCLEOTIDE SEQUENCE [LARGE SCALE GENOMIC DNA]</scope>
    <source>
        <strain evidence="1">cv. IRGC 101232</strain>
    </source>
</reference>
<accession>J3MYG6</accession>
<evidence type="ECO:0000313" key="2">
    <source>
        <dbReference type="Proteomes" id="UP000006038"/>
    </source>
</evidence>
<dbReference type="InterPro" id="IPR036322">
    <property type="entry name" value="WD40_repeat_dom_sf"/>
</dbReference>
<dbReference type="GO" id="GO:0006261">
    <property type="term" value="P:DNA-templated DNA replication"/>
    <property type="evidence" value="ECO:0007669"/>
    <property type="project" value="TreeGrafter"/>
</dbReference>
<dbReference type="STRING" id="4533.J3MYG6"/>